<evidence type="ECO:0000256" key="1">
    <source>
        <dbReference type="SAM" id="MobiDB-lite"/>
    </source>
</evidence>
<reference evidence="2" key="1">
    <citation type="submission" date="2022-01" db="UniProtKB">
        <authorList>
            <consortium name="EnsemblMetazoa"/>
        </authorList>
    </citation>
    <scope>IDENTIFICATION</scope>
</reference>
<feature type="compositionally biased region" description="Basic and acidic residues" evidence="1">
    <location>
        <begin position="679"/>
        <end position="698"/>
    </location>
</feature>
<dbReference type="Gene3D" id="2.60.40.10">
    <property type="entry name" value="Immunoglobulins"/>
    <property type="match status" value="1"/>
</dbReference>
<dbReference type="GeneID" id="112127109"/>
<evidence type="ECO:0000313" key="3">
    <source>
        <dbReference type="Proteomes" id="UP000494040"/>
    </source>
</evidence>
<dbReference type="PANTHER" id="PTHR48421:SF1">
    <property type="entry name" value="MYCBP-ASSOCIATED PROTEIN"/>
    <property type="match status" value="1"/>
</dbReference>
<proteinExistence type="predicted"/>
<feature type="compositionally biased region" description="Basic residues" evidence="1">
    <location>
        <begin position="669"/>
        <end position="678"/>
    </location>
</feature>
<dbReference type="RefSeq" id="XP_024083274.1">
    <property type="nucleotide sequence ID" value="XM_024227506.1"/>
</dbReference>
<evidence type="ECO:0000313" key="2">
    <source>
        <dbReference type="EnsemblMetazoa" id="XP_024083274.1"/>
    </source>
</evidence>
<dbReference type="KEGG" id="clec:112127109"/>
<name>A0A8I6SL78_CIMLE</name>
<accession>A0A8I6SL78</accession>
<dbReference type="AlphaFoldDB" id="A0A8I6SL78"/>
<dbReference type="InterPro" id="IPR032707">
    <property type="entry name" value="MYCBPAP"/>
</dbReference>
<dbReference type="OrthoDB" id="6622689at2759"/>
<organism evidence="2 3">
    <name type="scientific">Cimex lectularius</name>
    <name type="common">Bed bug</name>
    <name type="synonym">Acanthia lectularia</name>
    <dbReference type="NCBI Taxonomy" id="79782"/>
    <lineage>
        <taxon>Eukaryota</taxon>
        <taxon>Metazoa</taxon>
        <taxon>Ecdysozoa</taxon>
        <taxon>Arthropoda</taxon>
        <taxon>Hexapoda</taxon>
        <taxon>Insecta</taxon>
        <taxon>Pterygota</taxon>
        <taxon>Neoptera</taxon>
        <taxon>Paraneoptera</taxon>
        <taxon>Hemiptera</taxon>
        <taxon>Heteroptera</taxon>
        <taxon>Panheteroptera</taxon>
        <taxon>Cimicomorpha</taxon>
        <taxon>Cimicidae</taxon>
        <taxon>Cimex</taxon>
    </lineage>
</organism>
<feature type="region of interest" description="Disordered" evidence="1">
    <location>
        <begin position="591"/>
        <end position="713"/>
    </location>
</feature>
<dbReference type="Pfam" id="PF14646">
    <property type="entry name" value="MYCBPAP"/>
    <property type="match status" value="1"/>
</dbReference>
<dbReference type="EnsemblMetazoa" id="XM_024227506.1">
    <property type="protein sequence ID" value="XP_024083274.1"/>
    <property type="gene ID" value="LOC112127109"/>
</dbReference>
<dbReference type="PANTHER" id="PTHR48421">
    <property type="entry name" value="MYCBP-ASSOCIATED PROTEIN"/>
    <property type="match status" value="1"/>
</dbReference>
<sequence>MGDEPEKKIEKIFSDDALNLDKIDLYSILKDKEKLVEDRRLKNWGIWLQRRQEQYNRLCSSLNIEPECLVMNYETNINKLLDTRLIAEAEKYTYEDKYRGSIHFWKTVKFLKKDRKPQIENLVYSADVKFRDDPEVLVKKGYVDTPGGIQEENFSKPCAKKIRKPWELSETLKRKKEKLASKINLLEPFRPDIKNLMVKGVALFRPSIPSETNHVLTPDIHVEKAENDSSFDNLVPDNRNPCFLNKATLEIGSVLVRQQESVDDIPEDNNWELNFTNVAVYNIHTQSVNFKNVGPIAVHYRWEQTNAYEHHSLPIKYSKSNIPKFFFDVKSGILLPGQQFFLEFTFRSNKQGTFKEVWELHTEPLIALKPLKFVLQGIASENPEIDLGMTWEKAENYIQSCVKVSFATQLISDIDFDNKILNFQTDYNNLYLEKEIFEYINKIANYKSHCINSLRELRGKLTADKWDLSVKSVRTDIITLEKDCDLRHEYLGEFNTTVSKLTKPHREEQVHNVKYEAVYSILSSFVSQIPQSADMLQKIYKLQSIPVIKPSSPKFELSGSWENLRTIKLIQSSSSDEDFLRDYKKEMKSGLKIGGKGNLKRGSAVSAKRGSTKRGSTKRGSTKRGSTKRGSTKRQSTKRQSTKRQSTKRQSTKRQSTKRQSTKPGGARRQSKHPGGRKSVKEGASEKQAAKETKEASKKRPPAVKPPNIKLTKEKPERKLSIKWEPEPDRDLYRGLLISHVKDHLETAINQIASALDSYNTLELDKIPPMHIAFLDEGLKHIVIPKIPDLQQPEEPQIQVSATQIKPMVV</sequence>
<evidence type="ECO:0008006" key="4">
    <source>
        <dbReference type="Google" id="ProtNLM"/>
    </source>
</evidence>
<keyword evidence="3" id="KW-1185">Reference proteome</keyword>
<dbReference type="InterPro" id="IPR013783">
    <property type="entry name" value="Ig-like_fold"/>
</dbReference>
<dbReference type="OMA" id="QPRKVSM"/>
<protein>
    <recommendedName>
        <fullName evidence="4">MYCBP-associated protein</fullName>
    </recommendedName>
</protein>
<dbReference type="Proteomes" id="UP000494040">
    <property type="component" value="Unassembled WGS sequence"/>
</dbReference>
<feature type="compositionally biased region" description="Basic residues" evidence="1">
    <location>
        <begin position="610"/>
        <end position="661"/>
    </location>
</feature>